<dbReference type="InterPro" id="IPR046521">
    <property type="entry name" value="DUF6698"/>
</dbReference>
<organism evidence="1 2">
    <name type="scientific">Sphagnurus paluster</name>
    <dbReference type="NCBI Taxonomy" id="117069"/>
    <lineage>
        <taxon>Eukaryota</taxon>
        <taxon>Fungi</taxon>
        <taxon>Dikarya</taxon>
        <taxon>Basidiomycota</taxon>
        <taxon>Agaricomycotina</taxon>
        <taxon>Agaricomycetes</taxon>
        <taxon>Agaricomycetidae</taxon>
        <taxon>Agaricales</taxon>
        <taxon>Tricholomatineae</taxon>
        <taxon>Lyophyllaceae</taxon>
        <taxon>Sphagnurus</taxon>
    </lineage>
</organism>
<evidence type="ECO:0000313" key="2">
    <source>
        <dbReference type="Proteomes" id="UP000717328"/>
    </source>
</evidence>
<gene>
    <name evidence="1" type="ORF">H0H81_005387</name>
</gene>
<proteinExistence type="predicted"/>
<feature type="non-terminal residue" evidence="1">
    <location>
        <position position="1"/>
    </location>
</feature>
<comment type="caution">
    <text evidence="1">The sequence shown here is derived from an EMBL/GenBank/DDBJ whole genome shotgun (WGS) entry which is preliminary data.</text>
</comment>
<accession>A0A9P7KH13</accession>
<keyword evidence="2" id="KW-1185">Reference proteome</keyword>
<dbReference type="Proteomes" id="UP000717328">
    <property type="component" value="Unassembled WGS sequence"/>
</dbReference>
<reference evidence="1" key="2">
    <citation type="submission" date="2021-10" db="EMBL/GenBank/DDBJ databases">
        <title>Phylogenomics reveals ancestral predisposition of the termite-cultivated fungus Termitomyces towards a domesticated lifestyle.</title>
        <authorList>
            <person name="Auxier B."/>
            <person name="Grum-Grzhimaylo A."/>
            <person name="Cardenas M.E."/>
            <person name="Lodge J.D."/>
            <person name="Laessoe T."/>
            <person name="Pedersen O."/>
            <person name="Smith M.E."/>
            <person name="Kuyper T.W."/>
            <person name="Franco-Molano E.A."/>
            <person name="Baroni T.J."/>
            <person name="Aanen D.K."/>
        </authorList>
    </citation>
    <scope>NUCLEOTIDE SEQUENCE</scope>
    <source>
        <strain evidence="1">D49</strain>
    </source>
</reference>
<sequence length="176" mass="19339">MSVVDPEAIVAAVKERRPTAEGTENNPASVTSSGYYEFGRYCGRPGDVLLKADQVVNCGILNEIKDSDDETAPDERSIGAWNVLCEMIPGFKNRMLELSGDHSARKAICREIRAGMKKVRSDDTKSLKHGILSFMLLGTPTDQPSPALDGKTRHNRGWNHPQTARLLCPAKYDPTP</sequence>
<dbReference type="OrthoDB" id="3160134at2759"/>
<evidence type="ECO:0000313" key="1">
    <source>
        <dbReference type="EMBL" id="KAG5649214.1"/>
    </source>
</evidence>
<reference evidence="1" key="1">
    <citation type="submission" date="2021-02" db="EMBL/GenBank/DDBJ databases">
        <authorList>
            <person name="Nieuwenhuis M."/>
            <person name="Van De Peppel L.J.J."/>
        </authorList>
    </citation>
    <scope>NUCLEOTIDE SEQUENCE</scope>
    <source>
        <strain evidence="1">D49</strain>
    </source>
</reference>
<dbReference type="AlphaFoldDB" id="A0A9P7KH13"/>
<protein>
    <submittedName>
        <fullName evidence="1">Uncharacterized protein</fullName>
    </submittedName>
</protein>
<dbReference type="Pfam" id="PF20414">
    <property type="entry name" value="DUF6698"/>
    <property type="match status" value="1"/>
</dbReference>
<name>A0A9P7KH13_9AGAR</name>
<dbReference type="EMBL" id="JABCKI010001368">
    <property type="protein sequence ID" value="KAG5649214.1"/>
    <property type="molecule type" value="Genomic_DNA"/>
</dbReference>